<dbReference type="InterPro" id="IPR014967">
    <property type="entry name" value="Uncharacterised_YugN-like"/>
</dbReference>
<evidence type="ECO:0000313" key="1">
    <source>
        <dbReference type="EMBL" id="TCP64914.1"/>
    </source>
</evidence>
<keyword evidence="2" id="KW-1185">Reference proteome</keyword>
<dbReference type="RefSeq" id="WP_165873778.1">
    <property type="nucleotide sequence ID" value="NZ_SLXV01000036.1"/>
</dbReference>
<dbReference type="Proteomes" id="UP000294746">
    <property type="component" value="Unassembled WGS sequence"/>
</dbReference>
<sequence>MFFHDSKTKGVQKDFQDLEAIMSGLGFFRGAWDYTKATYDIKYTVGEVDYYLRLRAVVVGKKQLESPKARLELDVPYFVRHFFPHGMDENSEIPAELTEEVHQKIAELENALASA</sequence>
<dbReference type="Pfam" id="PF08868">
    <property type="entry name" value="YugN"/>
    <property type="match status" value="1"/>
</dbReference>
<dbReference type="AlphaFoldDB" id="A0A4R2RP93"/>
<protein>
    <submittedName>
        <fullName evidence="1">YugN-like protein</fullName>
    </submittedName>
</protein>
<gene>
    <name evidence="1" type="ORF">EDD57_13622</name>
</gene>
<comment type="caution">
    <text evidence="1">The sequence shown here is derived from an EMBL/GenBank/DDBJ whole genome shotgun (WGS) entry which is preliminary data.</text>
</comment>
<dbReference type="SUPFAM" id="SSF160755">
    <property type="entry name" value="YugN-like"/>
    <property type="match status" value="1"/>
</dbReference>
<reference evidence="1 2" key="1">
    <citation type="submission" date="2019-03" db="EMBL/GenBank/DDBJ databases">
        <title>Genomic Encyclopedia of Type Strains, Phase IV (KMG-IV): sequencing the most valuable type-strain genomes for metagenomic binning, comparative biology and taxonomic classification.</title>
        <authorList>
            <person name="Goeker M."/>
        </authorList>
    </citation>
    <scope>NUCLEOTIDE SEQUENCE [LARGE SCALE GENOMIC DNA]</scope>
    <source>
        <strain evidence="1 2">DSM 46831</strain>
    </source>
</reference>
<dbReference type="Gene3D" id="3.30.310.100">
    <property type="entry name" value="YugN-like"/>
    <property type="match status" value="1"/>
</dbReference>
<accession>A0A4R2RP93</accession>
<name>A0A4R2RP93_9BACL</name>
<proteinExistence type="predicted"/>
<evidence type="ECO:0000313" key="2">
    <source>
        <dbReference type="Proteomes" id="UP000294746"/>
    </source>
</evidence>
<organism evidence="1 2">
    <name type="scientific">Baia soyae</name>
    <dbReference type="NCBI Taxonomy" id="1544746"/>
    <lineage>
        <taxon>Bacteria</taxon>
        <taxon>Bacillati</taxon>
        <taxon>Bacillota</taxon>
        <taxon>Bacilli</taxon>
        <taxon>Bacillales</taxon>
        <taxon>Thermoactinomycetaceae</taxon>
        <taxon>Baia</taxon>
    </lineage>
</organism>
<dbReference type="EMBL" id="SLXV01000036">
    <property type="protein sequence ID" value="TCP64914.1"/>
    <property type="molecule type" value="Genomic_DNA"/>
</dbReference>
<dbReference type="InterPro" id="IPR036491">
    <property type="entry name" value="YugN-like_sf"/>
</dbReference>